<reference evidence="2 3" key="1">
    <citation type="submission" date="2020-12" db="EMBL/GenBank/DDBJ databases">
        <title>Oil enriched cultivation method for isolating marine PHA-producing bacteria.</title>
        <authorList>
            <person name="Zheng W."/>
            <person name="Yu S."/>
            <person name="Huang Y."/>
        </authorList>
    </citation>
    <scope>NUCLEOTIDE SEQUENCE [LARGE SCALE GENOMIC DNA]</scope>
    <source>
        <strain evidence="2 3">SY-2-6</strain>
    </source>
</reference>
<sequence>MREDMECKHRQVETLVEENKRLKETLRKIYDTADSYEWYYYNENSPEKYVRDTAHHGLVEAR</sequence>
<comment type="caution">
    <text evidence="2">The sequence shown here is derived from an EMBL/GenBank/DDBJ whole genome shotgun (WGS) entry which is preliminary data.</text>
</comment>
<protein>
    <submittedName>
        <fullName evidence="2">Uncharacterized protein</fullName>
    </submittedName>
</protein>
<organism evidence="2 3">
    <name type="scientific">Halobacillus kuroshimensis</name>
    <dbReference type="NCBI Taxonomy" id="302481"/>
    <lineage>
        <taxon>Bacteria</taxon>
        <taxon>Bacillati</taxon>
        <taxon>Bacillota</taxon>
        <taxon>Bacilli</taxon>
        <taxon>Bacillales</taxon>
        <taxon>Bacillaceae</taxon>
        <taxon>Halobacillus</taxon>
    </lineage>
</organism>
<keyword evidence="1" id="KW-0175">Coiled coil</keyword>
<evidence type="ECO:0000256" key="1">
    <source>
        <dbReference type="SAM" id="Coils"/>
    </source>
</evidence>
<keyword evidence="3" id="KW-1185">Reference proteome</keyword>
<dbReference type="Proteomes" id="UP000663970">
    <property type="component" value="Unassembled WGS sequence"/>
</dbReference>
<dbReference type="EMBL" id="JAEKJY010000005">
    <property type="protein sequence ID" value="MBN8236851.1"/>
    <property type="molecule type" value="Genomic_DNA"/>
</dbReference>
<accession>A0ABS3DZV8</accession>
<gene>
    <name evidence="2" type="ORF">JF544_16455</name>
</gene>
<proteinExistence type="predicted"/>
<name>A0ABS3DZV8_9BACI</name>
<evidence type="ECO:0000313" key="3">
    <source>
        <dbReference type="Proteomes" id="UP000663970"/>
    </source>
</evidence>
<evidence type="ECO:0000313" key="2">
    <source>
        <dbReference type="EMBL" id="MBN8236851.1"/>
    </source>
</evidence>
<feature type="coiled-coil region" evidence="1">
    <location>
        <begin position="5"/>
        <end position="32"/>
    </location>
</feature>
<dbReference type="RefSeq" id="WP_206935453.1">
    <property type="nucleotide sequence ID" value="NZ_JAEKJY010000005.1"/>
</dbReference>